<evidence type="ECO:0000313" key="2">
    <source>
        <dbReference type="Proteomes" id="UP000194003"/>
    </source>
</evidence>
<proteinExistence type="predicted"/>
<protein>
    <submittedName>
        <fullName evidence="1">Uncharacterized protein</fullName>
    </submittedName>
</protein>
<dbReference type="STRING" id="1434232.MAIT1_02027"/>
<accession>A0A1Y2K1P7</accession>
<keyword evidence="2" id="KW-1185">Reference proteome</keyword>
<gene>
    <name evidence="1" type="ORF">MAIT1_02027</name>
</gene>
<comment type="caution">
    <text evidence="1">The sequence shown here is derived from an EMBL/GenBank/DDBJ whole genome shotgun (WGS) entry which is preliminary data.</text>
</comment>
<organism evidence="1 2">
    <name type="scientific">Magnetofaba australis IT-1</name>
    <dbReference type="NCBI Taxonomy" id="1434232"/>
    <lineage>
        <taxon>Bacteria</taxon>
        <taxon>Pseudomonadati</taxon>
        <taxon>Pseudomonadota</taxon>
        <taxon>Magnetococcia</taxon>
        <taxon>Magnetococcales</taxon>
        <taxon>Magnetococcaceae</taxon>
        <taxon>Magnetofaba</taxon>
    </lineage>
</organism>
<sequence length="77" mass="8289">MPTPACDARQIGFAGRRALRRNHPHRVKRQQCGHLFGQGLDAHFAAYAKGAHHLAHGHPLVVPAHGLDSAGSQGQQD</sequence>
<dbReference type="Proteomes" id="UP000194003">
    <property type="component" value="Unassembled WGS sequence"/>
</dbReference>
<evidence type="ECO:0000313" key="1">
    <source>
        <dbReference type="EMBL" id="OSM01960.1"/>
    </source>
</evidence>
<reference evidence="1 2" key="1">
    <citation type="journal article" date="2016" name="BMC Genomics">
        <title>Combined genomic and structural analyses of a cultured magnetotactic bacterium reveals its niche adaptation to a dynamic environment.</title>
        <authorList>
            <person name="Araujo A.C."/>
            <person name="Morillo V."/>
            <person name="Cypriano J."/>
            <person name="Teixeira L.C."/>
            <person name="Leao P."/>
            <person name="Lyra S."/>
            <person name="Almeida L.G."/>
            <person name="Bazylinski D.A."/>
            <person name="Vasconcellos A.T."/>
            <person name="Abreu F."/>
            <person name="Lins U."/>
        </authorList>
    </citation>
    <scope>NUCLEOTIDE SEQUENCE [LARGE SCALE GENOMIC DNA]</scope>
    <source>
        <strain evidence="1 2">IT-1</strain>
    </source>
</reference>
<dbReference type="EMBL" id="LVJN01000020">
    <property type="protein sequence ID" value="OSM01960.1"/>
    <property type="molecule type" value="Genomic_DNA"/>
</dbReference>
<name>A0A1Y2K1P7_9PROT</name>
<dbReference type="AlphaFoldDB" id="A0A1Y2K1P7"/>